<protein>
    <recommendedName>
        <fullName evidence="2">Thioredoxin domain-containing protein</fullName>
    </recommendedName>
</protein>
<dbReference type="CDD" id="cd02947">
    <property type="entry name" value="TRX_family"/>
    <property type="match status" value="1"/>
</dbReference>
<dbReference type="EMBL" id="BDRX01000007">
    <property type="protein sequence ID" value="GBF88885.1"/>
    <property type="molecule type" value="Genomic_DNA"/>
</dbReference>
<dbReference type="InterPro" id="IPR017937">
    <property type="entry name" value="Thioredoxin_CS"/>
</dbReference>
<keyword evidence="1" id="KW-1015">Disulfide bond</keyword>
<accession>A0A2V0NVP0</accession>
<dbReference type="PROSITE" id="PS51352">
    <property type="entry name" value="THIOREDOXIN_2"/>
    <property type="match status" value="1"/>
</dbReference>
<dbReference type="InterPro" id="IPR013766">
    <property type="entry name" value="Thioredoxin_domain"/>
</dbReference>
<proteinExistence type="predicted"/>
<dbReference type="PRINTS" id="PR00421">
    <property type="entry name" value="THIOREDOXIN"/>
</dbReference>
<dbReference type="SUPFAM" id="SSF52833">
    <property type="entry name" value="Thioredoxin-like"/>
    <property type="match status" value="1"/>
</dbReference>
<dbReference type="Pfam" id="PF00085">
    <property type="entry name" value="Thioredoxin"/>
    <property type="match status" value="1"/>
</dbReference>
<evidence type="ECO:0000259" key="2">
    <source>
        <dbReference type="PROSITE" id="PS51352"/>
    </source>
</evidence>
<evidence type="ECO:0000313" key="3">
    <source>
        <dbReference type="EMBL" id="GBF88885.1"/>
    </source>
</evidence>
<gene>
    <name evidence="3" type="ORF">Rsub_01384</name>
</gene>
<dbReference type="AlphaFoldDB" id="A0A2V0NVP0"/>
<evidence type="ECO:0000256" key="1">
    <source>
        <dbReference type="ARBA" id="ARBA00023157"/>
    </source>
</evidence>
<dbReference type="PANTHER" id="PTHR46115">
    <property type="entry name" value="THIOREDOXIN-LIKE PROTEIN 1"/>
    <property type="match status" value="1"/>
</dbReference>
<dbReference type="PROSITE" id="PS00194">
    <property type="entry name" value="THIOREDOXIN_1"/>
    <property type="match status" value="1"/>
</dbReference>
<organism evidence="3 4">
    <name type="scientific">Raphidocelis subcapitata</name>
    <dbReference type="NCBI Taxonomy" id="307507"/>
    <lineage>
        <taxon>Eukaryota</taxon>
        <taxon>Viridiplantae</taxon>
        <taxon>Chlorophyta</taxon>
        <taxon>core chlorophytes</taxon>
        <taxon>Chlorophyceae</taxon>
        <taxon>CS clade</taxon>
        <taxon>Sphaeropleales</taxon>
        <taxon>Selenastraceae</taxon>
        <taxon>Raphidocelis</taxon>
    </lineage>
</organism>
<dbReference type="STRING" id="307507.A0A2V0NVP0"/>
<dbReference type="Gene3D" id="3.40.30.10">
    <property type="entry name" value="Glutaredoxin"/>
    <property type="match status" value="1"/>
</dbReference>
<dbReference type="InterPro" id="IPR036249">
    <property type="entry name" value="Thioredoxin-like_sf"/>
</dbReference>
<evidence type="ECO:0000313" key="4">
    <source>
        <dbReference type="Proteomes" id="UP000247498"/>
    </source>
</evidence>
<keyword evidence="4" id="KW-1185">Reference proteome</keyword>
<dbReference type="Proteomes" id="UP000247498">
    <property type="component" value="Unassembled WGS sequence"/>
</dbReference>
<name>A0A2V0NVP0_9CHLO</name>
<dbReference type="OrthoDB" id="10263751at2759"/>
<dbReference type="InParanoid" id="A0A2V0NVP0"/>
<comment type="caution">
    <text evidence="3">The sequence shown here is derived from an EMBL/GenBank/DDBJ whole genome shotgun (WGS) entry which is preliminary data.</text>
</comment>
<reference evidence="3 4" key="1">
    <citation type="journal article" date="2018" name="Sci. Rep.">
        <title>Raphidocelis subcapitata (=Pseudokirchneriella subcapitata) provides an insight into genome evolution and environmental adaptations in the Sphaeropleales.</title>
        <authorList>
            <person name="Suzuki S."/>
            <person name="Yamaguchi H."/>
            <person name="Nakajima N."/>
            <person name="Kawachi M."/>
        </authorList>
    </citation>
    <scope>NUCLEOTIDE SEQUENCE [LARGE SCALE GENOMIC DNA]</scope>
    <source>
        <strain evidence="3 4">NIES-35</strain>
    </source>
</reference>
<feature type="domain" description="Thioredoxin" evidence="2">
    <location>
        <begin position="33"/>
        <end position="157"/>
    </location>
</feature>
<sequence>MQCMQATIGARAAGPRPAFAARARLAPSQPRIVRARAGAEQAVETAVEAPHKVREIDPDTFYELTANSDLPVLVDFFTQWCGPCKMIAPQIETWAGEFEGKMLMTKIDCGAYDKKFAIEQGIKALPTFHCWHKGVKVGEMTGANVAKLRAFIETHAL</sequence>